<accession>A0ABN3J4F2</accession>
<gene>
    <name evidence="8" type="ORF">GCM10010191_35060</name>
</gene>
<evidence type="ECO:0000256" key="5">
    <source>
        <dbReference type="ARBA" id="ARBA00023002"/>
    </source>
</evidence>
<organism evidence="8 9">
    <name type="scientific">Actinomadura vinacea</name>
    <dbReference type="NCBI Taxonomy" id="115336"/>
    <lineage>
        <taxon>Bacteria</taxon>
        <taxon>Bacillati</taxon>
        <taxon>Actinomycetota</taxon>
        <taxon>Actinomycetes</taxon>
        <taxon>Streptosporangiales</taxon>
        <taxon>Thermomonosporaceae</taxon>
        <taxon>Actinomadura</taxon>
    </lineage>
</organism>
<dbReference type="InterPro" id="IPR036291">
    <property type="entry name" value="NAD(P)-bd_dom_sf"/>
</dbReference>
<dbReference type="InterPro" id="IPR011032">
    <property type="entry name" value="GroES-like_sf"/>
</dbReference>
<keyword evidence="3 6" id="KW-0479">Metal-binding</keyword>
<sequence length="342" mass="34806">MTGEPAAVLHGPRDLRIEPVPAAAPREGEVRVAVRAVGLCGSDLHYYTDGRNGANVLRAPTVLGHEAAGEIVEVGAGVDPSRLGTRVAIEPARPCGRCPTCRDGRYNACPAGICLGSPPTHGTLRGSVVVPAEFAHPVPDALGDAEAALIEPLAVACWAVRRGRVGPGDDVLVTGAGPIGLLAVQTALAAGAASVTVTDVVPGRLAAARRLGATATIDPSAGELPDAAFDRLLECSGAPQALAAITVLRPGGVAAQVGIPAAEPVLPLGFVQRWEIDLVGCFRYGPGAFATAIAWAATGRVRLDELVTARFPLERATDALDTALTDRAQLKVIVTANGGDPA</sequence>
<dbReference type="Pfam" id="PF00107">
    <property type="entry name" value="ADH_zinc_N"/>
    <property type="match status" value="1"/>
</dbReference>
<dbReference type="InterPro" id="IPR020843">
    <property type="entry name" value="ER"/>
</dbReference>
<comment type="cofactor">
    <cofactor evidence="1 6">
        <name>Zn(2+)</name>
        <dbReference type="ChEBI" id="CHEBI:29105"/>
    </cofactor>
</comment>
<dbReference type="PROSITE" id="PS00059">
    <property type="entry name" value="ADH_ZINC"/>
    <property type="match status" value="1"/>
</dbReference>
<evidence type="ECO:0000256" key="2">
    <source>
        <dbReference type="ARBA" id="ARBA00008072"/>
    </source>
</evidence>
<dbReference type="InterPro" id="IPR045306">
    <property type="entry name" value="SDH-like"/>
</dbReference>
<protein>
    <submittedName>
        <fullName evidence="8">NAD(P)-dependent alcohol dehydrogenase</fullName>
    </submittedName>
</protein>
<comment type="similarity">
    <text evidence="2 6">Belongs to the zinc-containing alcohol dehydrogenase family.</text>
</comment>
<keyword evidence="9" id="KW-1185">Reference proteome</keyword>
<dbReference type="PANTHER" id="PTHR43161:SF9">
    <property type="entry name" value="SORBITOL DEHYDROGENASE"/>
    <property type="match status" value="1"/>
</dbReference>
<proteinExistence type="inferred from homology"/>
<dbReference type="SMART" id="SM00829">
    <property type="entry name" value="PKS_ER"/>
    <property type="match status" value="1"/>
</dbReference>
<evidence type="ECO:0000256" key="4">
    <source>
        <dbReference type="ARBA" id="ARBA00022833"/>
    </source>
</evidence>
<dbReference type="SUPFAM" id="SSF50129">
    <property type="entry name" value="GroES-like"/>
    <property type="match status" value="1"/>
</dbReference>
<dbReference type="CDD" id="cd05285">
    <property type="entry name" value="sorbitol_DH"/>
    <property type="match status" value="1"/>
</dbReference>
<reference evidence="9" key="1">
    <citation type="journal article" date="2019" name="Int. J. Syst. Evol. Microbiol.">
        <title>The Global Catalogue of Microorganisms (GCM) 10K type strain sequencing project: providing services to taxonomists for standard genome sequencing and annotation.</title>
        <authorList>
            <consortium name="The Broad Institute Genomics Platform"/>
            <consortium name="The Broad Institute Genome Sequencing Center for Infectious Disease"/>
            <person name="Wu L."/>
            <person name="Ma J."/>
        </authorList>
    </citation>
    <scope>NUCLEOTIDE SEQUENCE [LARGE SCALE GENOMIC DNA]</scope>
    <source>
        <strain evidence="9">JCM 3325</strain>
    </source>
</reference>
<dbReference type="Gene3D" id="3.90.180.10">
    <property type="entry name" value="Medium-chain alcohol dehydrogenases, catalytic domain"/>
    <property type="match status" value="1"/>
</dbReference>
<dbReference type="Gene3D" id="3.40.50.720">
    <property type="entry name" value="NAD(P)-binding Rossmann-like Domain"/>
    <property type="match status" value="1"/>
</dbReference>
<feature type="domain" description="Enoyl reductase (ER)" evidence="7">
    <location>
        <begin position="11"/>
        <end position="334"/>
    </location>
</feature>
<evidence type="ECO:0000313" key="9">
    <source>
        <dbReference type="Proteomes" id="UP001501231"/>
    </source>
</evidence>
<evidence type="ECO:0000256" key="1">
    <source>
        <dbReference type="ARBA" id="ARBA00001947"/>
    </source>
</evidence>
<keyword evidence="5" id="KW-0560">Oxidoreductase</keyword>
<dbReference type="PANTHER" id="PTHR43161">
    <property type="entry name" value="SORBITOL DEHYDROGENASE"/>
    <property type="match status" value="1"/>
</dbReference>
<dbReference type="EMBL" id="BAAARW010000012">
    <property type="protein sequence ID" value="GAA2420729.1"/>
    <property type="molecule type" value="Genomic_DNA"/>
</dbReference>
<dbReference type="SUPFAM" id="SSF51735">
    <property type="entry name" value="NAD(P)-binding Rossmann-fold domains"/>
    <property type="match status" value="1"/>
</dbReference>
<evidence type="ECO:0000256" key="3">
    <source>
        <dbReference type="ARBA" id="ARBA00022723"/>
    </source>
</evidence>
<dbReference type="InterPro" id="IPR013149">
    <property type="entry name" value="ADH-like_C"/>
</dbReference>
<name>A0ABN3J4F2_9ACTN</name>
<dbReference type="InterPro" id="IPR002328">
    <property type="entry name" value="ADH_Zn_CS"/>
</dbReference>
<evidence type="ECO:0000313" key="8">
    <source>
        <dbReference type="EMBL" id="GAA2420729.1"/>
    </source>
</evidence>
<dbReference type="Pfam" id="PF08240">
    <property type="entry name" value="ADH_N"/>
    <property type="match status" value="1"/>
</dbReference>
<evidence type="ECO:0000259" key="7">
    <source>
        <dbReference type="SMART" id="SM00829"/>
    </source>
</evidence>
<comment type="caution">
    <text evidence="8">The sequence shown here is derived from an EMBL/GenBank/DDBJ whole genome shotgun (WGS) entry which is preliminary data.</text>
</comment>
<dbReference type="Proteomes" id="UP001501231">
    <property type="component" value="Unassembled WGS sequence"/>
</dbReference>
<dbReference type="InterPro" id="IPR013154">
    <property type="entry name" value="ADH-like_N"/>
</dbReference>
<dbReference type="RefSeq" id="WP_344590042.1">
    <property type="nucleotide sequence ID" value="NZ_BAAARW010000012.1"/>
</dbReference>
<keyword evidence="4 6" id="KW-0862">Zinc</keyword>
<evidence type="ECO:0000256" key="6">
    <source>
        <dbReference type="RuleBase" id="RU361277"/>
    </source>
</evidence>